<feature type="region of interest" description="Disordered" evidence="7">
    <location>
        <begin position="632"/>
        <end position="700"/>
    </location>
</feature>
<feature type="compositionally biased region" description="Basic and acidic residues" evidence="7">
    <location>
        <begin position="550"/>
        <end position="564"/>
    </location>
</feature>
<gene>
    <name evidence="10" type="ORF">RMAR00112_LOCUS19894</name>
</gene>
<feature type="compositionally biased region" description="Basic residues" evidence="7">
    <location>
        <begin position="670"/>
        <end position="700"/>
    </location>
</feature>
<evidence type="ECO:0000313" key="10">
    <source>
        <dbReference type="EMBL" id="CAE0051894.1"/>
    </source>
</evidence>
<keyword evidence="4 6" id="KW-0653">Protein transport</keyword>
<sequence>MPSTGLQELQSSCRRDPDSYRTEFLTQYGQFQALVASTELRPSMESKQLENLSSFMAHVSSAYPVEGRKVAEYHIRLLKEYGASMHHDLRRSLVKSTTIMYRKDAISIESMVPVLFQLLSVRDKELRKSISASIISSLQHANRKHRNEAVVKSLQKFMYKTIEGADVALVKRSVGLSIELFRRQIWCDEKTANVIGSAVFHPSPEVMIIAARFVLDSEQKPRGDGDENEDEGGSDDESDNDTGDGSSSKRAKEMWKTYNLTGKKNARKSARVQKAMKKMMTKKRKPSSGSANAMKANPFSAIMLINNPQEYTERLFSDLQTRKKNISFDAKLTMINLITRMISVHELLVLNLYPLLQRYLQPHQERVTVILAYLAQACHSLVPPDAVQPMVKTIADTFVTDRCSEETIAVGLNSIREICARVPLAIEDESVAESDVEGRAALLRDLVAYKSHRDKGVSMAARSLIQLFREINPALLVKKDRGRGHVPGSTTTPKYGAVDVQETIEGVNLLDEGDSGDEEELIVDGAQVVDDGDSDSLLKENSPDDDDAESIEREDLSAADSDERAEVSGVASVRGALPKSLAMERVLDDADFKAIKEKLAENDLAAVFQSKRPRPEEVIDVGDIETYKKKARRTLEERMESVRAGREGREKFGSSKGRKAKGGGSSNKQKDKRKQGAMVLHKVRRKARSKGGKQPRKKRR</sequence>
<dbReference type="AlphaFoldDB" id="A0A7S3EGY4"/>
<evidence type="ECO:0000259" key="8">
    <source>
        <dbReference type="Pfam" id="PF05285"/>
    </source>
</evidence>
<feature type="domain" description="SDA1 N-terminal" evidence="9">
    <location>
        <begin position="55"/>
        <end position="453"/>
    </location>
</feature>
<dbReference type="GO" id="GO:0015031">
    <property type="term" value="P:protein transport"/>
    <property type="evidence" value="ECO:0007669"/>
    <property type="project" value="UniProtKB-KW"/>
</dbReference>
<feature type="region of interest" description="Disordered" evidence="7">
    <location>
        <begin position="530"/>
        <end position="564"/>
    </location>
</feature>
<feature type="compositionally biased region" description="Acidic residues" evidence="7">
    <location>
        <begin position="226"/>
        <end position="242"/>
    </location>
</feature>
<feature type="compositionally biased region" description="Basic and acidic residues" evidence="7">
    <location>
        <begin position="632"/>
        <end position="653"/>
    </location>
</feature>
<organism evidence="10">
    <name type="scientific">Rhodosorus marinus</name>
    <dbReference type="NCBI Taxonomy" id="101924"/>
    <lineage>
        <taxon>Eukaryota</taxon>
        <taxon>Rhodophyta</taxon>
        <taxon>Stylonematophyceae</taxon>
        <taxon>Stylonematales</taxon>
        <taxon>Stylonemataceae</taxon>
        <taxon>Rhodosorus</taxon>
    </lineage>
</organism>
<protein>
    <recommendedName>
        <fullName evidence="6">Protein SDA1</fullName>
    </recommendedName>
</protein>
<feature type="domain" description="SDA1 middle" evidence="8">
    <location>
        <begin position="524"/>
        <end position="645"/>
    </location>
</feature>
<evidence type="ECO:0000256" key="7">
    <source>
        <dbReference type="SAM" id="MobiDB-lite"/>
    </source>
</evidence>
<dbReference type="GO" id="GO:0042273">
    <property type="term" value="P:ribosomal large subunit biogenesis"/>
    <property type="evidence" value="ECO:0007669"/>
    <property type="project" value="UniProtKB-UniRule"/>
</dbReference>
<comment type="subcellular location">
    <subcellularLocation>
        <location evidence="6">Nucleus</location>
        <location evidence="6">Nucleolus</location>
    </subcellularLocation>
</comment>
<evidence type="ECO:0000256" key="2">
    <source>
        <dbReference type="ARBA" id="ARBA00022448"/>
    </source>
</evidence>
<keyword evidence="2 6" id="KW-0813">Transport</keyword>
<dbReference type="InterPro" id="IPR007949">
    <property type="entry name" value="SDA1_MD"/>
</dbReference>
<evidence type="ECO:0000256" key="3">
    <source>
        <dbReference type="ARBA" id="ARBA00022517"/>
    </source>
</evidence>
<dbReference type="PANTHER" id="PTHR12730:SF0">
    <property type="entry name" value="PROTEIN SDA1 HOMOLOG"/>
    <property type="match status" value="1"/>
</dbReference>
<dbReference type="InterPro" id="IPR016024">
    <property type="entry name" value="ARM-type_fold"/>
</dbReference>
<comment type="similarity">
    <text evidence="1 6">Belongs to the SDA1 family.</text>
</comment>
<evidence type="ECO:0000256" key="1">
    <source>
        <dbReference type="ARBA" id="ARBA00005783"/>
    </source>
</evidence>
<dbReference type="GO" id="GO:0005730">
    <property type="term" value="C:nucleolus"/>
    <property type="evidence" value="ECO:0007669"/>
    <property type="project" value="UniProtKB-SubCell"/>
</dbReference>
<accession>A0A7S3EGY4</accession>
<keyword evidence="3 6" id="KW-0690">Ribosome biogenesis</keyword>
<evidence type="ECO:0000256" key="6">
    <source>
        <dbReference type="RuleBase" id="RU365057"/>
    </source>
</evidence>
<evidence type="ECO:0000256" key="5">
    <source>
        <dbReference type="ARBA" id="ARBA00023242"/>
    </source>
</evidence>
<dbReference type="Pfam" id="PF05285">
    <property type="entry name" value="SDA1_dom"/>
    <property type="match status" value="1"/>
</dbReference>
<name>A0A7S3EGY4_9RHOD</name>
<keyword evidence="5 6" id="KW-0539">Nucleus</keyword>
<evidence type="ECO:0000259" key="9">
    <source>
        <dbReference type="Pfam" id="PF08158"/>
    </source>
</evidence>
<dbReference type="SUPFAM" id="SSF48371">
    <property type="entry name" value="ARM repeat"/>
    <property type="match status" value="1"/>
</dbReference>
<dbReference type="GO" id="GO:0000055">
    <property type="term" value="P:ribosomal large subunit export from nucleus"/>
    <property type="evidence" value="ECO:0007669"/>
    <property type="project" value="UniProtKB-UniRule"/>
</dbReference>
<proteinExistence type="inferred from homology"/>
<feature type="region of interest" description="Disordered" evidence="7">
    <location>
        <begin position="218"/>
        <end position="258"/>
    </location>
</feature>
<evidence type="ECO:0000256" key="4">
    <source>
        <dbReference type="ARBA" id="ARBA00022927"/>
    </source>
</evidence>
<reference evidence="10" key="1">
    <citation type="submission" date="2021-01" db="EMBL/GenBank/DDBJ databases">
        <authorList>
            <person name="Corre E."/>
            <person name="Pelletier E."/>
            <person name="Niang G."/>
            <person name="Scheremetjew M."/>
            <person name="Finn R."/>
            <person name="Kale V."/>
            <person name="Holt S."/>
            <person name="Cochrane G."/>
            <person name="Meng A."/>
            <person name="Brown T."/>
            <person name="Cohen L."/>
        </authorList>
    </citation>
    <scope>NUCLEOTIDE SEQUENCE</scope>
    <source>
        <strain evidence="10">CCMP 769</strain>
    </source>
</reference>
<dbReference type="PANTHER" id="PTHR12730">
    <property type="entry name" value="HSDA/SDA1-RELATED"/>
    <property type="match status" value="1"/>
</dbReference>
<dbReference type="Pfam" id="PF08158">
    <property type="entry name" value="SDA1_HEAT"/>
    <property type="match status" value="1"/>
</dbReference>
<dbReference type="EMBL" id="HBHW01025618">
    <property type="protein sequence ID" value="CAE0051894.1"/>
    <property type="molecule type" value="Transcribed_RNA"/>
</dbReference>
<dbReference type="InterPro" id="IPR012977">
    <property type="entry name" value="SDA1_N"/>
</dbReference>
<dbReference type="InterPro" id="IPR027312">
    <property type="entry name" value="Sda1"/>
</dbReference>
<comment type="function">
    <text evidence="6">Required for 60S pre-ribosomal subunits export to the cytoplasm.</text>
</comment>